<keyword evidence="7" id="KW-1185">Reference proteome</keyword>
<evidence type="ECO:0000256" key="2">
    <source>
        <dbReference type="ARBA" id="ARBA00023242"/>
    </source>
</evidence>
<accession>A0AA88CZI1</accession>
<dbReference type="InterPro" id="IPR017930">
    <property type="entry name" value="Myb_dom"/>
</dbReference>
<dbReference type="InterPro" id="IPR009057">
    <property type="entry name" value="Homeodomain-like_sf"/>
</dbReference>
<comment type="caution">
    <text evidence="6">The sequence shown here is derived from an EMBL/GenBank/DDBJ whole genome shotgun (WGS) entry which is preliminary data.</text>
</comment>
<dbReference type="CDD" id="cd11660">
    <property type="entry name" value="SANT_TRF"/>
    <property type="match status" value="1"/>
</dbReference>
<comment type="subcellular location">
    <subcellularLocation>
        <location evidence="1">Nucleus</location>
    </subcellularLocation>
</comment>
<evidence type="ECO:0000259" key="4">
    <source>
        <dbReference type="PROSITE" id="PS50090"/>
    </source>
</evidence>
<dbReference type="EMBL" id="BTGU01000005">
    <property type="protein sequence ID" value="GMN35772.1"/>
    <property type="molecule type" value="Genomic_DNA"/>
</dbReference>
<dbReference type="PANTHER" id="PTHR46993:SF6">
    <property type="entry name" value="MYB TRANSCRIPTION FACTOR"/>
    <property type="match status" value="1"/>
</dbReference>
<reference evidence="6" key="1">
    <citation type="submission" date="2023-07" db="EMBL/GenBank/DDBJ databases">
        <title>draft genome sequence of fig (Ficus carica).</title>
        <authorList>
            <person name="Takahashi T."/>
            <person name="Nishimura K."/>
        </authorList>
    </citation>
    <scope>NUCLEOTIDE SEQUENCE</scope>
</reference>
<evidence type="ECO:0000259" key="5">
    <source>
        <dbReference type="PROSITE" id="PS51294"/>
    </source>
</evidence>
<dbReference type="Gramene" id="FCD_00003516-RA">
    <property type="protein sequence ID" value="FCD_00003516-RA:cds"/>
    <property type="gene ID" value="FCD_00003516"/>
</dbReference>
<dbReference type="SUPFAM" id="SSF46689">
    <property type="entry name" value="Homeodomain-like"/>
    <property type="match status" value="1"/>
</dbReference>
<protein>
    <submittedName>
        <fullName evidence="6">Uncharacterized protein</fullName>
    </submittedName>
</protein>
<organism evidence="6 7">
    <name type="scientific">Ficus carica</name>
    <name type="common">Common fig</name>
    <dbReference type="NCBI Taxonomy" id="3494"/>
    <lineage>
        <taxon>Eukaryota</taxon>
        <taxon>Viridiplantae</taxon>
        <taxon>Streptophyta</taxon>
        <taxon>Embryophyta</taxon>
        <taxon>Tracheophyta</taxon>
        <taxon>Spermatophyta</taxon>
        <taxon>Magnoliopsida</taxon>
        <taxon>eudicotyledons</taxon>
        <taxon>Gunneridae</taxon>
        <taxon>Pentapetalae</taxon>
        <taxon>rosids</taxon>
        <taxon>fabids</taxon>
        <taxon>Rosales</taxon>
        <taxon>Moraceae</taxon>
        <taxon>Ficeae</taxon>
        <taxon>Ficus</taxon>
    </lineage>
</organism>
<dbReference type="AlphaFoldDB" id="A0AA88CZI1"/>
<feature type="domain" description="HTH myb-type" evidence="5">
    <location>
        <begin position="364"/>
        <end position="419"/>
    </location>
</feature>
<evidence type="ECO:0000256" key="3">
    <source>
        <dbReference type="SAM" id="MobiDB-lite"/>
    </source>
</evidence>
<feature type="region of interest" description="Disordered" evidence="3">
    <location>
        <begin position="273"/>
        <end position="336"/>
    </location>
</feature>
<sequence>MGADVDVAIWVLEFVLRQPEMDGLARKLLAVLPISDDDLRLKKTVLLRAIECEVADGYVNESVLEILEILEELDRSQGNAILDSMKAAYCMAAVECTVKFLVSSGGKPGGKYLKALNHIWRGRIDRLERYGKSELVSGELKKWWDEVNSALDDSNTCRKLCGMNTRNDALFSIHCYLEEAWGLMGPSFLELADGLMNKKKRVVDTECDGGKFDGLDVQNLASLILLNHGEGSGLSREICEEYNVHNSKISDVQCLEVQALMAVKLCNSWENRSGDDEVDEANSSPKERTELSQSFDVDIGNQSCRNLEKVPRPNLRERKRTVRTYEGEDSLDDSPELTATRERRIQPASQKGKAVSLLKKNGTKKRRKNKRWSLREEDILRTSVKAFGRNWKFILNTHRDEFEERTEVDLKDKWRNMMK</sequence>
<evidence type="ECO:0000313" key="7">
    <source>
        <dbReference type="Proteomes" id="UP001187192"/>
    </source>
</evidence>
<evidence type="ECO:0000256" key="1">
    <source>
        <dbReference type="ARBA" id="ARBA00004123"/>
    </source>
</evidence>
<feature type="domain" description="Myb-like" evidence="4">
    <location>
        <begin position="364"/>
        <end position="418"/>
    </location>
</feature>
<dbReference type="InterPro" id="IPR001005">
    <property type="entry name" value="SANT/Myb"/>
</dbReference>
<dbReference type="PROSITE" id="PS51294">
    <property type="entry name" value="HTH_MYB"/>
    <property type="match status" value="1"/>
</dbReference>
<dbReference type="GO" id="GO:0005634">
    <property type="term" value="C:nucleus"/>
    <property type="evidence" value="ECO:0007669"/>
    <property type="project" value="UniProtKB-SubCell"/>
</dbReference>
<dbReference type="PANTHER" id="PTHR46993">
    <property type="entry name" value="MYB TRANSCRIPTION FACTOR"/>
    <property type="match status" value="1"/>
</dbReference>
<feature type="compositionally biased region" description="Basic and acidic residues" evidence="3">
    <location>
        <begin position="306"/>
        <end position="316"/>
    </location>
</feature>
<keyword evidence="2" id="KW-0539">Nucleus</keyword>
<proteinExistence type="predicted"/>
<name>A0AA88CZI1_FICCA</name>
<dbReference type="PROSITE" id="PS50090">
    <property type="entry name" value="MYB_LIKE"/>
    <property type="match status" value="1"/>
</dbReference>
<dbReference type="Proteomes" id="UP001187192">
    <property type="component" value="Unassembled WGS sequence"/>
</dbReference>
<gene>
    <name evidence="6" type="ORF">TIFTF001_005511</name>
</gene>
<dbReference type="Gene3D" id="1.10.10.60">
    <property type="entry name" value="Homeodomain-like"/>
    <property type="match status" value="1"/>
</dbReference>
<feature type="compositionally biased region" description="Polar residues" evidence="3">
    <location>
        <begin position="291"/>
        <end position="305"/>
    </location>
</feature>
<evidence type="ECO:0000313" key="6">
    <source>
        <dbReference type="EMBL" id="GMN35772.1"/>
    </source>
</evidence>